<evidence type="ECO:0000313" key="6">
    <source>
        <dbReference type="EMBL" id="KAL3786286.1"/>
    </source>
</evidence>
<dbReference type="Pfam" id="PF10507">
    <property type="entry name" value="TMEM65"/>
    <property type="match status" value="1"/>
</dbReference>
<organism evidence="6 7">
    <name type="scientific">Cyclotella atomus</name>
    <dbReference type="NCBI Taxonomy" id="382360"/>
    <lineage>
        <taxon>Eukaryota</taxon>
        <taxon>Sar</taxon>
        <taxon>Stramenopiles</taxon>
        <taxon>Ochrophyta</taxon>
        <taxon>Bacillariophyta</taxon>
        <taxon>Coscinodiscophyceae</taxon>
        <taxon>Thalassiosirophycidae</taxon>
        <taxon>Stephanodiscales</taxon>
        <taxon>Stephanodiscaceae</taxon>
        <taxon>Cyclotella</taxon>
    </lineage>
</organism>
<dbReference type="PANTHER" id="PTHR21706:SF15">
    <property type="entry name" value="TRANSMEMBRANE PROTEIN 65"/>
    <property type="match status" value="1"/>
</dbReference>
<keyword evidence="7" id="KW-1185">Reference proteome</keyword>
<reference evidence="6 7" key="1">
    <citation type="submission" date="2024-10" db="EMBL/GenBank/DDBJ databases">
        <title>Updated reference genomes for cyclostephanoid diatoms.</title>
        <authorList>
            <person name="Roberts W.R."/>
            <person name="Alverson A.J."/>
        </authorList>
    </citation>
    <scope>NUCLEOTIDE SEQUENCE [LARGE SCALE GENOMIC DNA]</scope>
    <source>
        <strain evidence="6 7">AJA010-31</strain>
    </source>
</reference>
<keyword evidence="3 5" id="KW-1133">Transmembrane helix</keyword>
<dbReference type="InterPro" id="IPR019537">
    <property type="entry name" value="TMEM65"/>
</dbReference>
<evidence type="ECO:0000256" key="3">
    <source>
        <dbReference type="ARBA" id="ARBA00022989"/>
    </source>
</evidence>
<sequence length="396" mass="42580">MSKIAPALLKSTRCHIRGIPRHLSSPNRTLLNRFDNRITRVRDIRSTRLTSTSTNSSANATANVAASAAEEVVPPTARQLFMHSVTCAVPMIGFGFMDNTIMIHAGHYVDCTLGVTFGLSTLAAAGIGQIFSGIGGVVFGDALENVFHRIVPVIKMSKAQRNLGISRSCGLLGGVLGVTLGCTLGLVNLFFVDEYKASLLKLHALEEGQEFEFEVEIDNEMNPGVYVNVIVVGPDVDGVLASITACIASCGCSVAELHAGYRKVFSQEDDTAVSNIEEGEVLGSDDESSTSSSNSAVESLVHLLNPPPPLVEDIFLIRDRATQQALENDELESIGQQILAAAKDPLNSHSLKGRLEELQFENDALAERVLMLEGMLESRQIKVVRSGQKVDESSKD</sequence>
<accession>A0ABD3PG90</accession>
<gene>
    <name evidence="6" type="ORF">ACHAWO_009669</name>
</gene>
<evidence type="ECO:0000256" key="5">
    <source>
        <dbReference type="SAM" id="Phobius"/>
    </source>
</evidence>
<evidence type="ECO:0000256" key="1">
    <source>
        <dbReference type="ARBA" id="ARBA00004141"/>
    </source>
</evidence>
<dbReference type="PANTHER" id="PTHR21706">
    <property type="entry name" value="TRANSMEMBRANE PROTEIN 65"/>
    <property type="match status" value="1"/>
</dbReference>
<proteinExistence type="predicted"/>
<keyword evidence="4 5" id="KW-0472">Membrane</keyword>
<comment type="caution">
    <text evidence="6">The sequence shown here is derived from an EMBL/GenBank/DDBJ whole genome shotgun (WGS) entry which is preliminary data.</text>
</comment>
<keyword evidence="2 5" id="KW-0812">Transmembrane</keyword>
<dbReference type="Proteomes" id="UP001530400">
    <property type="component" value="Unassembled WGS sequence"/>
</dbReference>
<dbReference type="AlphaFoldDB" id="A0ABD3PG90"/>
<dbReference type="GO" id="GO:0016020">
    <property type="term" value="C:membrane"/>
    <property type="evidence" value="ECO:0007669"/>
    <property type="project" value="UniProtKB-SubCell"/>
</dbReference>
<evidence type="ECO:0000256" key="2">
    <source>
        <dbReference type="ARBA" id="ARBA00022692"/>
    </source>
</evidence>
<comment type="subcellular location">
    <subcellularLocation>
        <location evidence="1">Membrane</location>
        <topology evidence="1">Multi-pass membrane protein</topology>
    </subcellularLocation>
</comment>
<dbReference type="EMBL" id="JALLPJ020000656">
    <property type="protein sequence ID" value="KAL3786286.1"/>
    <property type="molecule type" value="Genomic_DNA"/>
</dbReference>
<evidence type="ECO:0000313" key="7">
    <source>
        <dbReference type="Proteomes" id="UP001530400"/>
    </source>
</evidence>
<feature type="transmembrane region" description="Helical" evidence="5">
    <location>
        <begin position="171"/>
        <end position="192"/>
    </location>
</feature>
<evidence type="ECO:0000256" key="4">
    <source>
        <dbReference type="ARBA" id="ARBA00023136"/>
    </source>
</evidence>
<protein>
    <submittedName>
        <fullName evidence="6">Uncharacterized protein</fullName>
    </submittedName>
</protein>
<name>A0ABD3PG90_9STRA</name>